<dbReference type="Pfam" id="PF00668">
    <property type="entry name" value="Condensation"/>
    <property type="match status" value="2"/>
</dbReference>
<keyword evidence="6" id="KW-1185">Reference proteome</keyword>
<keyword evidence="2" id="KW-0596">Phosphopantetheine</keyword>
<comment type="caution">
    <text evidence="5">The sequence shown here is derived from an EMBL/GenBank/DDBJ whole genome shotgun (WGS) entry which is preliminary data.</text>
</comment>
<dbReference type="SMART" id="SM00823">
    <property type="entry name" value="PKS_PP"/>
    <property type="match status" value="1"/>
</dbReference>
<name>A0ABX3S674_MYCBC</name>
<evidence type="ECO:0000256" key="1">
    <source>
        <dbReference type="ARBA" id="ARBA00001957"/>
    </source>
</evidence>
<dbReference type="SUPFAM" id="SSF56801">
    <property type="entry name" value="Acetyl-CoA synthetase-like"/>
    <property type="match status" value="1"/>
</dbReference>
<dbReference type="SUPFAM" id="SSF52777">
    <property type="entry name" value="CoA-dependent acyltransferases"/>
    <property type="match status" value="4"/>
</dbReference>
<dbReference type="RefSeq" id="WP_139800273.1">
    <property type="nucleotide sequence ID" value="NZ_MVHL01000137.1"/>
</dbReference>
<dbReference type="InterPro" id="IPR010071">
    <property type="entry name" value="AA_adenyl_dom"/>
</dbReference>
<dbReference type="NCBIfam" id="TIGR01733">
    <property type="entry name" value="AA-adenyl-dom"/>
    <property type="match status" value="1"/>
</dbReference>
<dbReference type="InterPro" id="IPR042099">
    <property type="entry name" value="ANL_N_sf"/>
</dbReference>
<feature type="domain" description="Carrier" evidence="4">
    <location>
        <begin position="964"/>
        <end position="1039"/>
    </location>
</feature>
<dbReference type="PROSITE" id="PS50075">
    <property type="entry name" value="CARRIER"/>
    <property type="match status" value="1"/>
</dbReference>
<dbReference type="Gene3D" id="3.30.300.30">
    <property type="match status" value="1"/>
</dbReference>
<comment type="cofactor">
    <cofactor evidence="1">
        <name>pantetheine 4'-phosphate</name>
        <dbReference type="ChEBI" id="CHEBI:47942"/>
    </cofactor>
</comment>
<feature type="non-terminal residue" evidence="5">
    <location>
        <position position="1"/>
    </location>
</feature>
<dbReference type="Gene3D" id="3.40.50.12780">
    <property type="entry name" value="N-terminal domain of ligase-like"/>
    <property type="match status" value="1"/>
</dbReference>
<dbReference type="Gene3D" id="3.30.559.30">
    <property type="entry name" value="Nonribosomal peptide synthetase, condensation domain"/>
    <property type="match status" value="2"/>
</dbReference>
<dbReference type="PROSITE" id="PS00012">
    <property type="entry name" value="PHOSPHOPANTETHEINE"/>
    <property type="match status" value="1"/>
</dbReference>
<dbReference type="InterPro" id="IPR045851">
    <property type="entry name" value="AMP-bd_C_sf"/>
</dbReference>
<dbReference type="Proteomes" id="UP000192293">
    <property type="component" value="Unassembled WGS sequence"/>
</dbReference>
<dbReference type="Pfam" id="PF00501">
    <property type="entry name" value="AMP-binding"/>
    <property type="match status" value="1"/>
</dbReference>
<proteinExistence type="predicted"/>
<dbReference type="Gene3D" id="1.10.1200.10">
    <property type="entry name" value="ACP-like"/>
    <property type="match status" value="1"/>
</dbReference>
<protein>
    <submittedName>
        <fullName evidence="5">Non-ribosomal peptide synthetase</fullName>
    </submittedName>
</protein>
<dbReference type="Pfam" id="PF13193">
    <property type="entry name" value="AMP-binding_C"/>
    <property type="match status" value="1"/>
</dbReference>
<gene>
    <name evidence="5" type="ORF">BST19_27950</name>
</gene>
<dbReference type="InterPro" id="IPR020806">
    <property type="entry name" value="PKS_PP-bd"/>
</dbReference>
<evidence type="ECO:0000259" key="4">
    <source>
        <dbReference type="PROSITE" id="PS50075"/>
    </source>
</evidence>
<evidence type="ECO:0000313" key="5">
    <source>
        <dbReference type="EMBL" id="ORA40534.1"/>
    </source>
</evidence>
<dbReference type="InterPro" id="IPR020845">
    <property type="entry name" value="AMP-binding_CS"/>
</dbReference>
<feature type="non-terminal residue" evidence="5">
    <location>
        <position position="1338"/>
    </location>
</feature>
<dbReference type="InterPro" id="IPR000873">
    <property type="entry name" value="AMP-dep_synth/lig_dom"/>
</dbReference>
<sequence>CAHVQAGGGGLTPSDIAPTRLDQGRIEQLERRYDVADILPLTPLQQGLLFHATGSHAEGDVYAVQLSVTLRGALDPHRLHRALHTVVTRHPNLAARFCPELGEPVQIIPAEPEIAWRYLELDASDVDEQLEQLSADERAAVRELGDRPPFGAALIRTADTEHRFVLTVHHLVMDGWSLPVLLQEIFACYYGARLPAPAPYRGFVTWLAARDVPAARAAWRAVLDGFDTPTLVAPRGADAPGRRGVASFRMAAETTSAVSELARRRRTTVNTVLQAAWAQLLMMLTGQHDVAFGTAVSGRPAELPGAESMVGLLINTVPVRARAAAATTIADLLDQLQCAHNDTVEHQHLGLNEIHRVTGQDQLFDTLLVYENYPIDTAALSAADDLTATEFSCHDYNHYPLSLQVVPGDELGLRLEFDTDVFDPAAIDTLADRLRRLLAAMPADPDRPLRSLDLLDSTEHTRLQRWGNRPALSRPATGPSLPELFTAQVANAPHAVALRCAGRSMTYRELDEASTRLAHLLAGHGATPGCFVALLFSRSAEAIVAMLAVLKTGAAYLPIDPALPATRIEFMLGDAAPVVAVSTAGLRARLEAFGLPVVDVAATGAQPGGPLPPPAPDNIAYLLYTSGTTGVPKGVAVTHRNVAQLLESLHASLPGTGVWSQCHSYGFDVSVQEIWGALAGGGRLVVVPESVTSSPDELHALLIAENVTVLSQTPSALAALSPRNLHAALVIGGEPCPAALADRWAPGRVMINAYGPTETTVDAVLSTPLAAGAGAPPLGSPVAGATLFVLDGWLRPVPAGVTGELYIAGAGVAAGYLGRAGLTAARFVACPFGGAGARMYRTGDLVRWDRDGRLHYVARADQQVKIRGHRIELGEIHSALAELDGVEQAAVIAREDRPGEKRIVGYLTGTADPAAIRARLAERLPAYMVPAAVLAIEALPLTPNGKLDARALPAPEYAGGAYRAPSTPTEEIIAGIYTQVLGLHRVGVDDSFFDLGGDSLSAMRVIAAVNAGLDARLSVRVLFEAPTIAQLAARLGEGGHRFAAVVAAERPAVVPLSFAQSRLWFIGQLHGPSPVYNMVAALRLHGPVDIGALGAALHDVVTRHESLRTVFAATDGTPAQVVLPPDRADIGWQVIDASGWSPARVDDAIRDTARHTFDLAAEIPLRAVLLRCGVEEHLLVAVVHHIAADGWSLTPLVRDLARAYASRSAGRVPDWVPLPVQYVDYTLWQRAQFGDLDDPHSLIAGQLRYWESALAGMPERLELPTDRPYPVVADFRGASVAVEWPAQLQQQISRLAGAHNATSFMVVQAALAVLLAKVSASSDVAVGFPIAGRRDPAL</sequence>
<dbReference type="PANTHER" id="PTHR45527:SF1">
    <property type="entry name" value="FATTY ACID SYNTHASE"/>
    <property type="match status" value="1"/>
</dbReference>
<dbReference type="InterPro" id="IPR023213">
    <property type="entry name" value="CAT-like_dom_sf"/>
</dbReference>
<dbReference type="InterPro" id="IPR009081">
    <property type="entry name" value="PP-bd_ACP"/>
</dbReference>
<accession>A0ABX3S674</accession>
<keyword evidence="3" id="KW-0597">Phosphoprotein</keyword>
<dbReference type="Pfam" id="PF00550">
    <property type="entry name" value="PP-binding"/>
    <property type="match status" value="1"/>
</dbReference>
<dbReference type="SUPFAM" id="SSF47336">
    <property type="entry name" value="ACP-like"/>
    <property type="match status" value="1"/>
</dbReference>
<dbReference type="CDD" id="cd19543">
    <property type="entry name" value="DCL_NRPS"/>
    <property type="match status" value="1"/>
</dbReference>
<dbReference type="InterPro" id="IPR001242">
    <property type="entry name" value="Condensation_dom"/>
</dbReference>
<dbReference type="EMBL" id="MVHL01000137">
    <property type="protein sequence ID" value="ORA40534.1"/>
    <property type="molecule type" value="Genomic_DNA"/>
</dbReference>
<dbReference type="InterPro" id="IPR006162">
    <property type="entry name" value="Ppantetheine_attach_site"/>
</dbReference>
<dbReference type="PANTHER" id="PTHR45527">
    <property type="entry name" value="NONRIBOSOMAL PEPTIDE SYNTHETASE"/>
    <property type="match status" value="1"/>
</dbReference>
<dbReference type="InterPro" id="IPR036736">
    <property type="entry name" value="ACP-like_sf"/>
</dbReference>
<evidence type="ECO:0000313" key="6">
    <source>
        <dbReference type="Proteomes" id="UP000192293"/>
    </source>
</evidence>
<dbReference type="InterPro" id="IPR025110">
    <property type="entry name" value="AMP-bd_C"/>
</dbReference>
<organism evidence="5 6">
    <name type="scientific">Mycobacterium bouchedurhonense</name>
    <dbReference type="NCBI Taxonomy" id="701041"/>
    <lineage>
        <taxon>Bacteria</taxon>
        <taxon>Bacillati</taxon>
        <taxon>Actinomycetota</taxon>
        <taxon>Actinomycetes</taxon>
        <taxon>Mycobacteriales</taxon>
        <taxon>Mycobacteriaceae</taxon>
        <taxon>Mycobacterium</taxon>
        <taxon>Mycobacterium avium complex (MAC)</taxon>
    </lineage>
</organism>
<reference evidence="5 6" key="1">
    <citation type="submission" date="2017-02" db="EMBL/GenBank/DDBJ databases">
        <title>The new phylogeny of genus Mycobacterium.</title>
        <authorList>
            <person name="Tortoli E."/>
            <person name="Trovato A."/>
            <person name="Cirillo D.M."/>
        </authorList>
    </citation>
    <scope>NUCLEOTIDE SEQUENCE [LARGE SCALE GENOMIC DNA]</scope>
    <source>
        <strain evidence="5 6">DSM 45439</strain>
    </source>
</reference>
<evidence type="ECO:0000256" key="3">
    <source>
        <dbReference type="ARBA" id="ARBA00022553"/>
    </source>
</evidence>
<dbReference type="Gene3D" id="3.30.559.10">
    <property type="entry name" value="Chloramphenicol acetyltransferase-like domain"/>
    <property type="match status" value="2"/>
</dbReference>
<evidence type="ECO:0000256" key="2">
    <source>
        <dbReference type="ARBA" id="ARBA00022450"/>
    </source>
</evidence>
<dbReference type="PROSITE" id="PS00455">
    <property type="entry name" value="AMP_BINDING"/>
    <property type="match status" value="1"/>
</dbReference>